<reference evidence="1" key="1">
    <citation type="submission" date="2021-05" db="EMBL/GenBank/DDBJ databases">
        <authorList>
            <person name="Pan Q."/>
            <person name="Jouanno E."/>
            <person name="Zahm M."/>
            <person name="Klopp C."/>
            <person name="Cabau C."/>
            <person name="Louis A."/>
            <person name="Berthelot C."/>
            <person name="Parey E."/>
            <person name="Roest Crollius H."/>
            <person name="Montfort J."/>
            <person name="Robinson-Rechavi M."/>
            <person name="Bouchez O."/>
            <person name="Lampietro C."/>
            <person name="Lopez Roques C."/>
            <person name="Donnadieu C."/>
            <person name="Postlethwait J."/>
            <person name="Bobe J."/>
            <person name="Dillon D."/>
            <person name="Chandos A."/>
            <person name="von Hippel F."/>
            <person name="Guiguen Y."/>
        </authorList>
    </citation>
    <scope>NUCLEOTIDE SEQUENCE</scope>
    <source>
        <strain evidence="1">YG-Jan2019</strain>
    </source>
</reference>
<organism evidence="1 2">
    <name type="scientific">Dallia pectoralis</name>
    <name type="common">Alaska blackfish</name>
    <dbReference type="NCBI Taxonomy" id="75939"/>
    <lineage>
        <taxon>Eukaryota</taxon>
        <taxon>Metazoa</taxon>
        <taxon>Chordata</taxon>
        <taxon>Craniata</taxon>
        <taxon>Vertebrata</taxon>
        <taxon>Euteleostomi</taxon>
        <taxon>Actinopterygii</taxon>
        <taxon>Neopterygii</taxon>
        <taxon>Teleostei</taxon>
        <taxon>Protacanthopterygii</taxon>
        <taxon>Esociformes</taxon>
        <taxon>Umbridae</taxon>
        <taxon>Dallia</taxon>
    </lineage>
</organism>
<gene>
    <name evidence="1" type="ORF">DPEC_G00015760</name>
</gene>
<evidence type="ECO:0000313" key="1">
    <source>
        <dbReference type="EMBL" id="KAJ8017241.1"/>
    </source>
</evidence>
<dbReference type="EMBL" id="CM055728">
    <property type="protein sequence ID" value="KAJ8017241.1"/>
    <property type="molecule type" value="Genomic_DNA"/>
</dbReference>
<evidence type="ECO:0000313" key="2">
    <source>
        <dbReference type="Proteomes" id="UP001157502"/>
    </source>
</evidence>
<keyword evidence="2" id="KW-1185">Reference proteome</keyword>
<proteinExistence type="predicted"/>
<protein>
    <submittedName>
        <fullName evidence="1">Uncharacterized protein</fullName>
    </submittedName>
</protein>
<name>A0ACC2HNE2_DALPE</name>
<comment type="caution">
    <text evidence="1">The sequence shown here is derived from an EMBL/GenBank/DDBJ whole genome shotgun (WGS) entry which is preliminary data.</text>
</comment>
<accession>A0ACC2HNE2</accession>
<sequence>MVCMSTRHNICHEIRIPKVFGHIVFFDFVSAGAYGVQWTYADGALEQSRWAEGFPACGGQKQSPIDIQRQNVRHNPILVEPELTGYGAQKGHFVMINNGYTVMMNLPPTMVITKGLPGKYTAIQMHLHWGGLHLEASGAEHTLDGIRYMAELHLVHYNSDKYSGFEEAKDKPDGLAVLAFFFENGHFENTYYRDFINNLAKVKYPGQSMNINTVDIRSMLPEDLSQYFRYQGSLTTPPCYESVLWAVFDTTITLSHNQIKKLASTLMDMNNNTMWDYYRMVQPLNDRVVESSFAPRLRKGTICRQEEIESKLLRIESLITTLGKQTHSAFTHQEEIASKLLKVEDMITALGKHTESELRLESPPMVLHFPERSKKSFAVAHLTHPMNLHSFTACMHVKTPPAGVHTVLSYSSHGNDNELMISIGFEVGLWIGNQFVNLPHNFHSHEWANYCITWSTHSGGAELTINGLVGDEQYLQGGYMLSPAGVFILGKDQDGFLGISDADAFVGHMTDVNVWDYVLTSAEIQEQRSCDSKSSLRGNVFSWGVHPLSLYGGVQIVSEYRCSSLQI</sequence>
<dbReference type="Proteomes" id="UP001157502">
    <property type="component" value="Chromosome 1"/>
</dbReference>